<keyword evidence="5" id="KW-1185">Reference proteome</keyword>
<evidence type="ECO:0000256" key="2">
    <source>
        <dbReference type="ARBA" id="ARBA00022857"/>
    </source>
</evidence>
<dbReference type="Gene3D" id="3.40.50.720">
    <property type="entry name" value="NAD(P)-binding Rossmann-like Domain"/>
    <property type="match status" value="1"/>
</dbReference>
<dbReference type="PANTHER" id="PTHR42748:SF31">
    <property type="entry name" value="NMRA-LIKE DOMAIN-CONTAINING PROTEIN-RELATED"/>
    <property type="match status" value="1"/>
</dbReference>
<dbReference type="InterPro" id="IPR036291">
    <property type="entry name" value="NAD(P)-bd_dom_sf"/>
</dbReference>
<dbReference type="GO" id="GO:0005634">
    <property type="term" value="C:nucleus"/>
    <property type="evidence" value="ECO:0007669"/>
    <property type="project" value="TreeGrafter"/>
</dbReference>
<dbReference type="AlphaFoldDB" id="A0A2J6SPK2"/>
<evidence type="ECO:0000313" key="5">
    <source>
        <dbReference type="Proteomes" id="UP000235371"/>
    </source>
</evidence>
<keyword evidence="2" id="KW-0521">NADP</keyword>
<feature type="domain" description="NmrA-like" evidence="3">
    <location>
        <begin position="4"/>
        <end position="217"/>
    </location>
</feature>
<dbReference type="Proteomes" id="UP000235371">
    <property type="component" value="Unassembled WGS sequence"/>
</dbReference>
<dbReference type="InParanoid" id="A0A2J6SPK2"/>
<organism evidence="4 5">
    <name type="scientific">Hyaloscypha bicolor E</name>
    <dbReference type="NCBI Taxonomy" id="1095630"/>
    <lineage>
        <taxon>Eukaryota</taxon>
        <taxon>Fungi</taxon>
        <taxon>Dikarya</taxon>
        <taxon>Ascomycota</taxon>
        <taxon>Pezizomycotina</taxon>
        <taxon>Leotiomycetes</taxon>
        <taxon>Helotiales</taxon>
        <taxon>Hyaloscyphaceae</taxon>
        <taxon>Hyaloscypha</taxon>
        <taxon>Hyaloscypha bicolor</taxon>
    </lineage>
</organism>
<proteinExistence type="inferred from homology"/>
<dbReference type="RefSeq" id="XP_024729577.1">
    <property type="nucleotide sequence ID" value="XM_024878595.1"/>
</dbReference>
<dbReference type="PANTHER" id="PTHR42748">
    <property type="entry name" value="NITROGEN METABOLITE REPRESSION PROTEIN NMRA FAMILY MEMBER"/>
    <property type="match status" value="1"/>
</dbReference>
<gene>
    <name evidence="4" type="ORF">K444DRAFT_599888</name>
</gene>
<evidence type="ECO:0000313" key="4">
    <source>
        <dbReference type="EMBL" id="PMD52673.1"/>
    </source>
</evidence>
<dbReference type="InterPro" id="IPR008030">
    <property type="entry name" value="NmrA-like"/>
</dbReference>
<comment type="similarity">
    <text evidence="1">Belongs to the NmrA-type oxidoreductase family.</text>
</comment>
<name>A0A2J6SPK2_9HELO</name>
<dbReference type="Pfam" id="PF05368">
    <property type="entry name" value="NmrA"/>
    <property type="match status" value="1"/>
</dbReference>
<dbReference type="OrthoDB" id="300709at2759"/>
<dbReference type="InterPro" id="IPR051164">
    <property type="entry name" value="NmrA-like_oxidored"/>
</dbReference>
<protein>
    <submittedName>
        <fullName evidence="4">NAD(P)-binding protein</fullName>
    </submittedName>
</protein>
<dbReference type="EMBL" id="KZ613895">
    <property type="protein sequence ID" value="PMD52673.1"/>
    <property type="molecule type" value="Genomic_DNA"/>
</dbReference>
<evidence type="ECO:0000259" key="3">
    <source>
        <dbReference type="Pfam" id="PF05368"/>
    </source>
</evidence>
<accession>A0A2J6SPK2</accession>
<evidence type="ECO:0000256" key="1">
    <source>
        <dbReference type="ARBA" id="ARBA00006328"/>
    </source>
</evidence>
<dbReference type="GeneID" id="36586672"/>
<sequence>MSPKKTLVVFGATGSQGGSVIKTILEDRTLSSQFEIRGIARDPSKPSAAALAQKAVTLVKPDLDDKPSLTHALKDAYAVSAVANWQEVMNEERDVQQGENVAGVAKKQNVQHLVWSSLPYVLKSMNPNHPPITEGKTTGVLHFDSKPIVKEYIISLGIPSPPYLLFWLKPVSPSPSPTSKSYKSFLPLTQSLKLPMIPVNCDTGKYVKAILLNREKVPRETDLRS</sequence>
<dbReference type="STRING" id="1095630.A0A2J6SPK2"/>
<reference evidence="4 5" key="1">
    <citation type="submission" date="2016-04" db="EMBL/GenBank/DDBJ databases">
        <title>A degradative enzymes factory behind the ericoid mycorrhizal symbiosis.</title>
        <authorList>
            <consortium name="DOE Joint Genome Institute"/>
            <person name="Martino E."/>
            <person name="Morin E."/>
            <person name="Grelet G."/>
            <person name="Kuo A."/>
            <person name="Kohler A."/>
            <person name="Daghino S."/>
            <person name="Barry K."/>
            <person name="Choi C."/>
            <person name="Cichocki N."/>
            <person name="Clum A."/>
            <person name="Copeland A."/>
            <person name="Hainaut M."/>
            <person name="Haridas S."/>
            <person name="Labutti K."/>
            <person name="Lindquist E."/>
            <person name="Lipzen A."/>
            <person name="Khouja H.-R."/>
            <person name="Murat C."/>
            <person name="Ohm R."/>
            <person name="Olson A."/>
            <person name="Spatafora J."/>
            <person name="Veneault-Fourrey C."/>
            <person name="Henrissat B."/>
            <person name="Grigoriev I."/>
            <person name="Martin F."/>
            <person name="Perotto S."/>
        </authorList>
    </citation>
    <scope>NUCLEOTIDE SEQUENCE [LARGE SCALE GENOMIC DNA]</scope>
    <source>
        <strain evidence="4 5">E</strain>
    </source>
</reference>
<dbReference type="SUPFAM" id="SSF51735">
    <property type="entry name" value="NAD(P)-binding Rossmann-fold domains"/>
    <property type="match status" value="1"/>
</dbReference>